<comment type="caution">
    <text evidence="3">The sequence shown here is derived from an EMBL/GenBank/DDBJ whole genome shotgun (WGS) entry which is preliminary data.</text>
</comment>
<dbReference type="AlphaFoldDB" id="A0A4R9GNY2"/>
<dbReference type="EMBL" id="RQEV01000012">
    <property type="protein sequence ID" value="TGK17283.1"/>
    <property type="molecule type" value="Genomic_DNA"/>
</dbReference>
<organism evidence="3 4">
    <name type="scientific">Leptospira fluminis</name>
    <dbReference type="NCBI Taxonomy" id="2484979"/>
    <lineage>
        <taxon>Bacteria</taxon>
        <taxon>Pseudomonadati</taxon>
        <taxon>Spirochaetota</taxon>
        <taxon>Spirochaetia</taxon>
        <taxon>Leptospirales</taxon>
        <taxon>Leptospiraceae</taxon>
        <taxon>Leptospira</taxon>
    </lineage>
</organism>
<dbReference type="Pfam" id="PF00534">
    <property type="entry name" value="Glycos_transf_1"/>
    <property type="match status" value="1"/>
</dbReference>
<dbReference type="OrthoDB" id="9797829at2"/>
<gene>
    <name evidence="3" type="ORF">EHO61_12800</name>
</gene>
<dbReference type="InterPro" id="IPR001296">
    <property type="entry name" value="Glyco_trans_1"/>
</dbReference>
<evidence type="ECO:0000259" key="2">
    <source>
        <dbReference type="Pfam" id="PF00534"/>
    </source>
</evidence>
<dbReference type="GO" id="GO:0009103">
    <property type="term" value="P:lipopolysaccharide biosynthetic process"/>
    <property type="evidence" value="ECO:0007669"/>
    <property type="project" value="TreeGrafter"/>
</dbReference>
<feature type="domain" description="Glycosyl transferase family 1" evidence="2">
    <location>
        <begin position="196"/>
        <end position="355"/>
    </location>
</feature>
<dbReference type="SUPFAM" id="SSF53756">
    <property type="entry name" value="UDP-Glycosyltransferase/glycogen phosphorylase"/>
    <property type="match status" value="1"/>
</dbReference>
<dbReference type="GO" id="GO:0016757">
    <property type="term" value="F:glycosyltransferase activity"/>
    <property type="evidence" value="ECO:0007669"/>
    <property type="project" value="InterPro"/>
</dbReference>
<dbReference type="RefSeq" id="WP_135813972.1">
    <property type="nucleotide sequence ID" value="NZ_RQEV01000012.1"/>
</dbReference>
<proteinExistence type="predicted"/>
<protein>
    <submittedName>
        <fullName evidence="3">Glycosyltransferase family 1 protein</fullName>
    </submittedName>
</protein>
<dbReference type="PANTHER" id="PTHR46401">
    <property type="entry name" value="GLYCOSYLTRANSFERASE WBBK-RELATED"/>
    <property type="match status" value="1"/>
</dbReference>
<evidence type="ECO:0000313" key="3">
    <source>
        <dbReference type="EMBL" id="TGK17283.1"/>
    </source>
</evidence>
<dbReference type="Proteomes" id="UP000297855">
    <property type="component" value="Unassembled WGS sequence"/>
</dbReference>
<dbReference type="Gene3D" id="3.40.50.2000">
    <property type="entry name" value="Glycogen Phosphorylase B"/>
    <property type="match status" value="1"/>
</dbReference>
<keyword evidence="4" id="KW-1185">Reference proteome</keyword>
<sequence>MIIGVDASNIRGGGGVTHLVELLKAADPKSKGIEKVCLWAGGNTLSAVENRPWLSKISHEYLDRSLFHRIYWQKFLLSELARKEGCDILFVPGGTFSGKFRPFVSMSQNLLPFEPKEMGRYGISKTSFRLLLLYFTQSSAFRRADGNIFLTDFARSRVLRKVPLLLEKTKVVNHGINPKFFSKPSVQRNISDFDGSKPFEILYVSFVGEYKHQWNVVEAVRILKEKGFPVRLTLIGSPDEPKAVSKLRKSIEKADPEKKYILYLDKVTYSEIQRYYQKTNLFAFASSCETFGQIVTEAMASGCPIACSEMSAMPEILGDAGLYFNPLDPISIERVLERMILSEELRRDLAKIAFERAGTFSWKKAADETFDFLVKIRREFTA</sequence>
<keyword evidence="1 3" id="KW-0808">Transferase</keyword>
<name>A0A4R9GNY2_9LEPT</name>
<accession>A0A4R9GNY2</accession>
<reference evidence="3" key="1">
    <citation type="journal article" date="2019" name="PLoS Negl. Trop. Dis.">
        <title>Revisiting the worldwide diversity of Leptospira species in the environment.</title>
        <authorList>
            <person name="Vincent A.T."/>
            <person name="Schiettekatte O."/>
            <person name="Bourhy P."/>
            <person name="Veyrier F.J."/>
            <person name="Picardeau M."/>
        </authorList>
    </citation>
    <scope>NUCLEOTIDE SEQUENCE [LARGE SCALE GENOMIC DNA]</scope>
    <source>
        <strain evidence="3">SCS5</strain>
    </source>
</reference>
<dbReference type="CDD" id="cd03809">
    <property type="entry name" value="GT4_MtfB-like"/>
    <property type="match status" value="1"/>
</dbReference>
<evidence type="ECO:0000256" key="1">
    <source>
        <dbReference type="ARBA" id="ARBA00022679"/>
    </source>
</evidence>
<evidence type="ECO:0000313" key="4">
    <source>
        <dbReference type="Proteomes" id="UP000297855"/>
    </source>
</evidence>
<dbReference type="PANTHER" id="PTHR46401:SF2">
    <property type="entry name" value="GLYCOSYLTRANSFERASE WBBK-RELATED"/>
    <property type="match status" value="1"/>
</dbReference>